<dbReference type="PANTHER" id="PTHR42714:SF2">
    <property type="entry name" value="TRNA MODIFICATION GTPASE GTPBP3, MITOCHONDRIAL"/>
    <property type="match status" value="1"/>
</dbReference>
<dbReference type="Gene3D" id="3.30.1360.120">
    <property type="entry name" value="Probable tRNA modification gtpase trme, domain 1"/>
    <property type="match status" value="1"/>
</dbReference>
<dbReference type="Gene3D" id="1.20.120.430">
    <property type="entry name" value="tRNA modification GTPase MnmE domain 2"/>
    <property type="match status" value="1"/>
</dbReference>
<dbReference type="GO" id="GO:0002098">
    <property type="term" value="P:tRNA wobble uridine modification"/>
    <property type="evidence" value="ECO:0007669"/>
    <property type="project" value="TreeGrafter"/>
</dbReference>
<keyword evidence="5 7" id="KW-0630">Potassium</keyword>
<dbReference type="NCBIfam" id="NF003661">
    <property type="entry name" value="PRK05291.1-3"/>
    <property type="match status" value="1"/>
</dbReference>
<feature type="binding site" evidence="7">
    <location>
        <position position="21"/>
    </location>
    <ligand>
        <name>(6S)-5-formyl-5,6,7,8-tetrahydrofolate</name>
        <dbReference type="ChEBI" id="CHEBI:57457"/>
    </ligand>
</feature>
<organism evidence="9 10">
    <name type="scientific">Roseivivax halotolerans</name>
    <dbReference type="NCBI Taxonomy" id="93684"/>
    <lineage>
        <taxon>Bacteria</taxon>
        <taxon>Pseudomonadati</taxon>
        <taxon>Pseudomonadota</taxon>
        <taxon>Alphaproteobacteria</taxon>
        <taxon>Rhodobacterales</taxon>
        <taxon>Roseobacteraceae</taxon>
        <taxon>Roseivivax</taxon>
    </lineage>
</organism>
<feature type="binding site" evidence="7">
    <location>
        <begin position="224"/>
        <end position="229"/>
    </location>
    <ligand>
        <name>GTP</name>
        <dbReference type="ChEBI" id="CHEBI:37565"/>
    </ligand>
</feature>
<dbReference type="GO" id="GO:0046872">
    <property type="term" value="F:metal ion binding"/>
    <property type="evidence" value="ECO:0007669"/>
    <property type="project" value="UniProtKB-KW"/>
</dbReference>
<gene>
    <name evidence="7" type="primary">mnmE</name>
    <name evidence="7" type="synonym">trmE</name>
    <name evidence="9" type="ORF">SAMN05421853_101447</name>
</gene>
<dbReference type="EC" id="3.6.-.-" evidence="7"/>
<comment type="subcellular location">
    <subcellularLocation>
        <location evidence="7">Cytoplasm</location>
    </subcellularLocation>
</comment>
<dbReference type="InterPro" id="IPR027368">
    <property type="entry name" value="MnmE_dom2"/>
</dbReference>
<dbReference type="InterPro" id="IPR031168">
    <property type="entry name" value="G_TrmE"/>
</dbReference>
<feature type="binding site" evidence="7">
    <location>
        <position position="249"/>
    </location>
    <ligand>
        <name>Mg(2+)</name>
        <dbReference type="ChEBI" id="CHEBI:18420"/>
    </ligand>
</feature>
<feature type="binding site" evidence="7">
    <location>
        <position position="78"/>
    </location>
    <ligand>
        <name>(6S)-5-formyl-5,6,7,8-tetrahydrofolate</name>
        <dbReference type="ChEBI" id="CHEBI:57457"/>
    </ligand>
</feature>
<comment type="cofactor">
    <cofactor evidence="7">
        <name>K(+)</name>
        <dbReference type="ChEBI" id="CHEBI:29103"/>
    </cofactor>
    <text evidence="7">Binds 1 potassium ion per subunit.</text>
</comment>
<dbReference type="SUPFAM" id="SSF52540">
    <property type="entry name" value="P-loop containing nucleoside triphosphate hydrolases"/>
    <property type="match status" value="1"/>
</dbReference>
<feature type="binding site" evidence="7">
    <location>
        <position position="224"/>
    </location>
    <ligand>
        <name>K(+)</name>
        <dbReference type="ChEBI" id="CHEBI:29103"/>
    </ligand>
</feature>
<dbReference type="GO" id="GO:0005525">
    <property type="term" value="F:GTP binding"/>
    <property type="evidence" value="ECO:0007669"/>
    <property type="project" value="UniProtKB-UniRule"/>
</dbReference>
<proteinExistence type="inferred from homology"/>
<keyword evidence="7" id="KW-0963">Cytoplasm</keyword>
<dbReference type="InterPro" id="IPR027417">
    <property type="entry name" value="P-loop_NTPase"/>
</dbReference>
<feature type="binding site" evidence="7">
    <location>
        <position position="245"/>
    </location>
    <ligand>
        <name>K(+)</name>
        <dbReference type="ChEBI" id="CHEBI:29103"/>
    </ligand>
</feature>
<dbReference type="InterPro" id="IPR006073">
    <property type="entry name" value="GTP-bd"/>
</dbReference>
<reference evidence="10" key="1">
    <citation type="submission" date="2016-10" db="EMBL/GenBank/DDBJ databases">
        <authorList>
            <person name="Varghese N."/>
            <person name="Submissions S."/>
        </authorList>
    </citation>
    <scope>NUCLEOTIDE SEQUENCE [LARGE SCALE GENOMIC DNA]</scope>
    <source>
        <strain evidence="10">JCM 10271</strain>
    </source>
</reference>
<dbReference type="Pfam" id="PF12631">
    <property type="entry name" value="MnmE_helical"/>
    <property type="match status" value="1"/>
</dbReference>
<dbReference type="Proteomes" id="UP000243106">
    <property type="component" value="Unassembled WGS sequence"/>
</dbReference>
<name>A0A1I5VCU7_9RHOB</name>
<feature type="binding site" evidence="7">
    <location>
        <position position="248"/>
    </location>
    <ligand>
        <name>K(+)</name>
        <dbReference type="ChEBI" id="CHEBI:29103"/>
    </ligand>
</feature>
<dbReference type="GO" id="GO:0030488">
    <property type="term" value="P:tRNA methylation"/>
    <property type="evidence" value="ECO:0007669"/>
    <property type="project" value="TreeGrafter"/>
</dbReference>
<comment type="similarity">
    <text evidence="1 7">Belongs to the TRAFAC class TrmE-Era-EngA-EngB-Septin-like GTPase superfamily. TrmE GTPase family.</text>
</comment>
<keyword evidence="6 7" id="KW-0342">GTP-binding</keyword>
<dbReference type="InterPro" id="IPR018948">
    <property type="entry name" value="GTP-bd_TrmE_N"/>
</dbReference>
<feature type="binding site" evidence="7">
    <location>
        <position position="118"/>
    </location>
    <ligand>
        <name>(6S)-5-formyl-5,6,7,8-tetrahydrofolate</name>
        <dbReference type="ChEBI" id="CHEBI:57457"/>
    </ligand>
</feature>
<keyword evidence="7" id="KW-0460">Magnesium</keyword>
<dbReference type="InterPro" id="IPR004520">
    <property type="entry name" value="GTPase_MnmE"/>
</dbReference>
<keyword evidence="7" id="KW-0479">Metal-binding</keyword>
<evidence type="ECO:0000256" key="2">
    <source>
        <dbReference type="ARBA" id="ARBA00022694"/>
    </source>
</evidence>
<dbReference type="InterPro" id="IPR025867">
    <property type="entry name" value="MnmE_helical"/>
</dbReference>
<evidence type="ECO:0000256" key="7">
    <source>
        <dbReference type="HAMAP-Rule" id="MF_00379"/>
    </source>
</evidence>
<dbReference type="Gene3D" id="3.40.50.300">
    <property type="entry name" value="P-loop containing nucleotide triphosphate hydrolases"/>
    <property type="match status" value="1"/>
</dbReference>
<dbReference type="Pfam" id="PF10396">
    <property type="entry name" value="TrmE_N"/>
    <property type="match status" value="1"/>
</dbReference>
<dbReference type="InterPro" id="IPR005225">
    <property type="entry name" value="Small_GTP-bd"/>
</dbReference>
<keyword evidence="3 7" id="KW-0547">Nucleotide-binding</keyword>
<dbReference type="SUPFAM" id="SSF116878">
    <property type="entry name" value="TrmE connector domain"/>
    <property type="match status" value="1"/>
</dbReference>
<dbReference type="STRING" id="93684.SAMN05421853_101447"/>
<dbReference type="PROSITE" id="PS51709">
    <property type="entry name" value="G_TRME"/>
    <property type="match status" value="1"/>
</dbReference>
<dbReference type="InterPro" id="IPR027266">
    <property type="entry name" value="TrmE/GcvT-like"/>
</dbReference>
<evidence type="ECO:0000256" key="1">
    <source>
        <dbReference type="ARBA" id="ARBA00011043"/>
    </source>
</evidence>
<comment type="subunit">
    <text evidence="7">Homodimer. Heterotetramer of two MnmE and two MnmG subunits.</text>
</comment>
<dbReference type="NCBIfam" id="TIGR00231">
    <property type="entry name" value="small_GTP"/>
    <property type="match status" value="1"/>
</dbReference>
<evidence type="ECO:0000256" key="6">
    <source>
        <dbReference type="ARBA" id="ARBA00023134"/>
    </source>
</evidence>
<dbReference type="FunFam" id="3.30.1360.120:FF:000007">
    <property type="entry name" value="tRNA modification GTPase GTPBP3, mitochondrial"/>
    <property type="match status" value="1"/>
</dbReference>
<feature type="binding site" evidence="7">
    <location>
        <position position="428"/>
    </location>
    <ligand>
        <name>(6S)-5-formyl-5,6,7,8-tetrahydrofolate</name>
        <dbReference type="ChEBI" id="CHEBI:57457"/>
    </ligand>
</feature>
<sequence length="428" mass="46163">MMDTIFALATGEGKSGLAVVRISGTSAWSAVTALGVDLPAPRKTALRKILDSEGGVLDEALVLLFEDGKSFTGERVAELHLHGSIAIVRAVLAELGKLPELRLAEPGEFTRRALENGRLDLVQVEALSDLIESETEGQRRQALRVFEGAFGEKVGQWRVNLIRAASLLEAVIDFADEEVPEDVSDEVSDLIGRVSKEIGEELEKSGAAERLRLGFDVAIIGAPNVGKSTLLNALAGRDAAITSHIAGTTRDVIEVRMDLGGLPVTLIDTAGVRETEDEVEALGVARALERGDRADLRIFLSDTGTFPDVPRRDSDLVFATKGDLSKDPTAISALNGHGVDRVVTAIQDRLKERSTDGGLVTRERHRMALERATVLLENSARFLNIGTDQYDLAAEELRSAIRELEILIGQVDVEAVLDEVFANFCLGK</sequence>
<feature type="binding site" evidence="7">
    <location>
        <begin position="243"/>
        <end position="249"/>
    </location>
    <ligand>
        <name>GTP</name>
        <dbReference type="ChEBI" id="CHEBI:37565"/>
    </ligand>
</feature>
<dbReference type="CDD" id="cd14858">
    <property type="entry name" value="TrmE_N"/>
    <property type="match status" value="1"/>
</dbReference>
<evidence type="ECO:0000256" key="5">
    <source>
        <dbReference type="ARBA" id="ARBA00022958"/>
    </source>
</evidence>
<feature type="domain" description="TrmE-type G" evidence="8">
    <location>
        <begin position="214"/>
        <end position="351"/>
    </location>
</feature>
<accession>A0A1I5VCU7</accession>
<comment type="function">
    <text evidence="7">Exhibits a very high intrinsic GTPase hydrolysis rate. Involved in the addition of a carboxymethylaminomethyl (cmnm) group at the wobble position (U34) of certain tRNAs, forming tRNA-cmnm(5)s(2)U34.</text>
</comment>
<feature type="binding site" evidence="7">
    <location>
        <begin position="268"/>
        <end position="271"/>
    </location>
    <ligand>
        <name>GTP</name>
        <dbReference type="ChEBI" id="CHEBI:37565"/>
    </ligand>
</feature>
<dbReference type="PANTHER" id="PTHR42714">
    <property type="entry name" value="TRNA MODIFICATION GTPASE GTPBP3"/>
    <property type="match status" value="1"/>
</dbReference>
<evidence type="ECO:0000256" key="3">
    <source>
        <dbReference type="ARBA" id="ARBA00022741"/>
    </source>
</evidence>
<dbReference type="Pfam" id="PF01926">
    <property type="entry name" value="MMR_HSR1"/>
    <property type="match status" value="1"/>
</dbReference>
<protein>
    <recommendedName>
        <fullName evidence="7">tRNA modification GTPase MnmE</fullName>
        <ecNumber evidence="7">3.6.-.-</ecNumber>
    </recommendedName>
</protein>
<dbReference type="HAMAP" id="MF_00379">
    <property type="entry name" value="GTPase_MnmE"/>
    <property type="match status" value="1"/>
</dbReference>
<comment type="caution">
    <text evidence="7">Lacks conserved residue(s) required for the propagation of feature annotation.</text>
</comment>
<dbReference type="AlphaFoldDB" id="A0A1I5VCU7"/>
<evidence type="ECO:0000313" key="10">
    <source>
        <dbReference type="Proteomes" id="UP000243106"/>
    </source>
</evidence>
<evidence type="ECO:0000259" key="8">
    <source>
        <dbReference type="PROSITE" id="PS51709"/>
    </source>
</evidence>
<dbReference type="GO" id="GO:0005737">
    <property type="term" value="C:cytoplasm"/>
    <property type="evidence" value="ECO:0007669"/>
    <property type="project" value="UniProtKB-SubCell"/>
</dbReference>
<evidence type="ECO:0000256" key="4">
    <source>
        <dbReference type="ARBA" id="ARBA00022801"/>
    </source>
</evidence>
<dbReference type="EMBL" id="FOXV01000001">
    <property type="protein sequence ID" value="SFQ05315.1"/>
    <property type="molecule type" value="Genomic_DNA"/>
</dbReference>
<keyword evidence="2 7" id="KW-0819">tRNA processing</keyword>
<feature type="binding site" evidence="7">
    <location>
        <position position="243"/>
    </location>
    <ligand>
        <name>K(+)</name>
        <dbReference type="ChEBI" id="CHEBI:29103"/>
    </ligand>
</feature>
<dbReference type="GO" id="GO:0003924">
    <property type="term" value="F:GTPase activity"/>
    <property type="evidence" value="ECO:0007669"/>
    <property type="project" value="UniProtKB-UniRule"/>
</dbReference>
<keyword evidence="4 7" id="KW-0378">Hydrolase</keyword>
<keyword evidence="10" id="KW-1185">Reference proteome</keyword>
<feature type="binding site" evidence="7">
    <location>
        <position position="228"/>
    </location>
    <ligand>
        <name>Mg(2+)</name>
        <dbReference type="ChEBI" id="CHEBI:18420"/>
    </ligand>
</feature>
<dbReference type="CDD" id="cd04164">
    <property type="entry name" value="trmE"/>
    <property type="match status" value="1"/>
</dbReference>
<evidence type="ECO:0000313" key="9">
    <source>
        <dbReference type="EMBL" id="SFQ05315.1"/>
    </source>
</evidence>